<gene>
    <name evidence="1" type="ORF">SINC0208_LOCUS4057</name>
</gene>
<accession>A0A7S3IJ66</accession>
<sequence length="114" mass="13064">MRHLHLLNEVQGFDDLPLEVLAIDPQLVERRPAIASLFCDLLLDLLESFMDGGEAFHNFLCEHLHFLFDLWRSMINLDLLHLLAEGICPRELFSLEGGELLLDRARVSNLVSQV</sequence>
<evidence type="ECO:0000313" key="1">
    <source>
        <dbReference type="EMBL" id="CAE0323472.1"/>
    </source>
</evidence>
<reference evidence="1" key="1">
    <citation type="submission" date="2021-01" db="EMBL/GenBank/DDBJ databases">
        <authorList>
            <person name="Corre E."/>
            <person name="Pelletier E."/>
            <person name="Niang G."/>
            <person name="Scheremetjew M."/>
            <person name="Finn R."/>
            <person name="Kale V."/>
            <person name="Holt S."/>
            <person name="Cochrane G."/>
            <person name="Meng A."/>
            <person name="Brown T."/>
            <person name="Cohen L."/>
        </authorList>
    </citation>
    <scope>NUCLEOTIDE SEQUENCE</scope>
    <source>
        <strain evidence="1">S3</strain>
    </source>
</reference>
<name>A0A7S3IJ66_9SPIT</name>
<dbReference type="EMBL" id="HBIH01009950">
    <property type="protein sequence ID" value="CAE0323472.1"/>
    <property type="molecule type" value="Transcribed_RNA"/>
</dbReference>
<proteinExistence type="predicted"/>
<dbReference type="AlphaFoldDB" id="A0A7S3IJ66"/>
<protein>
    <submittedName>
        <fullName evidence="1">Uncharacterized protein</fullName>
    </submittedName>
</protein>
<organism evidence="1">
    <name type="scientific">Strombidium inclinatum</name>
    <dbReference type="NCBI Taxonomy" id="197538"/>
    <lineage>
        <taxon>Eukaryota</taxon>
        <taxon>Sar</taxon>
        <taxon>Alveolata</taxon>
        <taxon>Ciliophora</taxon>
        <taxon>Intramacronucleata</taxon>
        <taxon>Spirotrichea</taxon>
        <taxon>Oligotrichia</taxon>
        <taxon>Strombidiidae</taxon>
        <taxon>Strombidium</taxon>
    </lineage>
</organism>